<gene>
    <name evidence="2" type="ORF">ACFOHL_00770</name>
</gene>
<dbReference type="Proteomes" id="UP001595478">
    <property type="component" value="Unassembled WGS sequence"/>
</dbReference>
<comment type="caution">
    <text evidence="2">The sequence shown here is derived from an EMBL/GenBank/DDBJ whole genome shotgun (WGS) entry which is preliminary data.</text>
</comment>
<dbReference type="InterPro" id="IPR000182">
    <property type="entry name" value="GNAT_dom"/>
</dbReference>
<reference evidence="3" key="1">
    <citation type="journal article" date="2019" name="Int. J. Syst. Evol. Microbiol.">
        <title>The Global Catalogue of Microorganisms (GCM) 10K type strain sequencing project: providing services to taxonomists for standard genome sequencing and annotation.</title>
        <authorList>
            <consortium name="The Broad Institute Genomics Platform"/>
            <consortium name="The Broad Institute Genome Sequencing Center for Infectious Disease"/>
            <person name="Wu L."/>
            <person name="Ma J."/>
        </authorList>
    </citation>
    <scope>NUCLEOTIDE SEQUENCE [LARGE SCALE GENOMIC DNA]</scope>
    <source>
        <strain evidence="3">KCTC 52473</strain>
    </source>
</reference>
<dbReference type="PANTHER" id="PTHR43617">
    <property type="entry name" value="L-AMINO ACID N-ACETYLTRANSFERASE"/>
    <property type="match status" value="1"/>
</dbReference>
<evidence type="ECO:0000313" key="3">
    <source>
        <dbReference type="Proteomes" id="UP001595478"/>
    </source>
</evidence>
<protein>
    <submittedName>
        <fullName evidence="2">GNAT family N-acetyltransferase</fullName>
        <ecNumber evidence="2">2.3.-.-</ecNumber>
    </submittedName>
</protein>
<proteinExistence type="predicted"/>
<name>A0ABV7FK22_9ALTE</name>
<keyword evidence="2" id="KW-0808">Transferase</keyword>
<dbReference type="InterPro" id="IPR016181">
    <property type="entry name" value="Acyl_CoA_acyltransferase"/>
</dbReference>
<dbReference type="RefSeq" id="WP_376918291.1">
    <property type="nucleotide sequence ID" value="NZ_JBHRSW010000004.1"/>
</dbReference>
<sequence>MKIRPFEQHDLPQIFEIYAQSKLDELRFEEGEFVLIRLEEDPKRFPKVMESNIFVYEDGIVLGFGAILKSEIRALFVAPSARGRGIGKSLLECLLAKSLGNTSLWVTRSNIPAIQLYKSYGFVISDEFYAKYNGKAVSVCEMHCRD</sequence>
<dbReference type="SUPFAM" id="SSF55729">
    <property type="entry name" value="Acyl-CoA N-acyltransferases (Nat)"/>
    <property type="match status" value="1"/>
</dbReference>
<dbReference type="PANTHER" id="PTHR43617:SF20">
    <property type="entry name" value="N-ALPHA-ACETYLTRANSFERASE RIMI"/>
    <property type="match status" value="1"/>
</dbReference>
<dbReference type="Pfam" id="PF13508">
    <property type="entry name" value="Acetyltransf_7"/>
    <property type="match status" value="1"/>
</dbReference>
<organism evidence="2 3">
    <name type="scientific">Agaribacter flavus</name>
    <dbReference type="NCBI Taxonomy" id="1902781"/>
    <lineage>
        <taxon>Bacteria</taxon>
        <taxon>Pseudomonadati</taxon>
        <taxon>Pseudomonadota</taxon>
        <taxon>Gammaproteobacteria</taxon>
        <taxon>Alteromonadales</taxon>
        <taxon>Alteromonadaceae</taxon>
        <taxon>Agaribacter</taxon>
    </lineage>
</organism>
<evidence type="ECO:0000313" key="2">
    <source>
        <dbReference type="EMBL" id="MFC3120148.1"/>
    </source>
</evidence>
<dbReference type="EMBL" id="JBHRSW010000004">
    <property type="protein sequence ID" value="MFC3120148.1"/>
    <property type="molecule type" value="Genomic_DNA"/>
</dbReference>
<evidence type="ECO:0000259" key="1">
    <source>
        <dbReference type="PROSITE" id="PS51186"/>
    </source>
</evidence>
<feature type="domain" description="N-acetyltransferase" evidence="1">
    <location>
        <begin position="1"/>
        <end position="146"/>
    </location>
</feature>
<dbReference type="Gene3D" id="3.40.630.30">
    <property type="match status" value="1"/>
</dbReference>
<dbReference type="EC" id="2.3.-.-" evidence="2"/>
<accession>A0ABV7FK22</accession>
<keyword evidence="2" id="KW-0012">Acyltransferase</keyword>
<keyword evidence="3" id="KW-1185">Reference proteome</keyword>
<dbReference type="InterPro" id="IPR050276">
    <property type="entry name" value="MshD_Acetyltransferase"/>
</dbReference>
<dbReference type="CDD" id="cd04301">
    <property type="entry name" value="NAT_SF"/>
    <property type="match status" value="1"/>
</dbReference>
<dbReference type="GO" id="GO:0016746">
    <property type="term" value="F:acyltransferase activity"/>
    <property type="evidence" value="ECO:0007669"/>
    <property type="project" value="UniProtKB-KW"/>
</dbReference>
<dbReference type="PROSITE" id="PS51186">
    <property type="entry name" value="GNAT"/>
    <property type="match status" value="1"/>
</dbReference>